<comment type="caution">
    <text evidence="7">The sequence shown here is derived from an EMBL/GenBank/DDBJ whole genome shotgun (WGS) entry which is preliminary data.</text>
</comment>
<dbReference type="InterPro" id="IPR000184">
    <property type="entry name" value="Bac_surfAg_D15"/>
</dbReference>
<comment type="similarity">
    <text evidence="2">Belongs to the SAM50/omp85 family.</text>
</comment>
<evidence type="ECO:0000313" key="7">
    <source>
        <dbReference type="EMBL" id="KAJ5077841.1"/>
    </source>
</evidence>
<gene>
    <name evidence="7" type="ORF">M0811_05531</name>
</gene>
<evidence type="ECO:0000256" key="3">
    <source>
        <dbReference type="ARBA" id="ARBA00022452"/>
    </source>
</evidence>
<comment type="subcellular location">
    <subcellularLocation>
        <location evidence="1">Mitochondrion outer membrane</location>
        <topology evidence="1">Multi-pass membrane protein</topology>
    </subcellularLocation>
</comment>
<evidence type="ECO:0000313" key="8">
    <source>
        <dbReference type="Proteomes" id="UP001149090"/>
    </source>
</evidence>
<organism evidence="7 8">
    <name type="scientific">Anaeramoeba ignava</name>
    <name type="common">Anaerobic marine amoeba</name>
    <dbReference type="NCBI Taxonomy" id="1746090"/>
    <lineage>
        <taxon>Eukaryota</taxon>
        <taxon>Metamonada</taxon>
        <taxon>Anaeramoebidae</taxon>
        <taxon>Anaeramoeba</taxon>
    </lineage>
</organism>
<dbReference type="Gene3D" id="2.40.160.50">
    <property type="entry name" value="membrane protein fhac: a member of the omp85/tpsb transporter family"/>
    <property type="match status" value="1"/>
</dbReference>
<protein>
    <submittedName>
        <fullName evidence="7">Sorting and assembly machinery component 50</fullName>
    </submittedName>
</protein>
<keyword evidence="5" id="KW-0472">Membrane</keyword>
<keyword evidence="8" id="KW-1185">Reference proteome</keyword>
<evidence type="ECO:0000256" key="1">
    <source>
        <dbReference type="ARBA" id="ARBA00004374"/>
    </source>
</evidence>
<accession>A0A9Q0LQC2</accession>
<dbReference type="EMBL" id="JAPDFW010000056">
    <property type="protein sequence ID" value="KAJ5077841.1"/>
    <property type="molecule type" value="Genomic_DNA"/>
</dbReference>
<proteinExistence type="inferred from homology"/>
<dbReference type="Proteomes" id="UP001149090">
    <property type="component" value="Unassembled WGS sequence"/>
</dbReference>
<dbReference type="OrthoDB" id="1724197at2759"/>
<dbReference type="Pfam" id="PF01103">
    <property type="entry name" value="Omp85"/>
    <property type="match status" value="1"/>
</dbReference>
<keyword evidence="4" id="KW-0812">Transmembrane</keyword>
<evidence type="ECO:0000259" key="6">
    <source>
        <dbReference type="Pfam" id="PF01103"/>
    </source>
</evidence>
<evidence type="ECO:0000256" key="5">
    <source>
        <dbReference type="ARBA" id="ARBA00023136"/>
    </source>
</evidence>
<dbReference type="PANTHER" id="PTHR12815">
    <property type="entry name" value="SORTING AND ASSEMBLY MACHINERY SAMM50 PROTEIN FAMILY MEMBER"/>
    <property type="match status" value="1"/>
</dbReference>
<dbReference type="InterPro" id="IPR039910">
    <property type="entry name" value="D15-like"/>
</dbReference>
<sequence>MNQQKFFDQPLKILAIKIIGLKNTKKDIIEKNFNKFQQVKTVGDAFYITEEIFTKLKNLSIFKSIKFNLDKAIVKDNSNANLSVLDVEFEEKSRGPNLQISGNFSKKGFGGSISSKIINMFGRGEKLHGNFSIGKDSRNLLFDFSKPILSIFEEKIPTINFQAFHNINPNEKLNFKEKIIGSQIIMSSDIINPELDNTRRGIGFSNLLHSLSFVCESRSVKTLKENSVDETNQKYLGHSWKTSLVHDLYLDRRDNHLFPSKGYYFHVSNEIATTFANQTSSFIKSTIQTQKNFPIYKSLRLNILNSFGFILPLFSSQEIKINDLFPEHTRSFCRGFKLNENPDSKNFGGNIYNFLSAILSFKLPIPNSEKVPIYPQLFTSIGNIQFKESLQFSNFFQFFHQLLKLSDSVLGFGLATQLGASRLEINASYPIITKEKEKKEFSKISFSFDLHLN</sequence>
<reference evidence="7" key="1">
    <citation type="submission" date="2022-10" db="EMBL/GenBank/DDBJ databases">
        <title>Novel sulphate-reducing endosymbionts in the free-living metamonad Anaeramoeba.</title>
        <authorList>
            <person name="Jerlstrom-Hultqvist J."/>
            <person name="Cepicka I."/>
            <person name="Gallot-Lavallee L."/>
            <person name="Salas-Leiva D."/>
            <person name="Curtis B.A."/>
            <person name="Zahonova K."/>
            <person name="Pipaliya S."/>
            <person name="Dacks J."/>
            <person name="Roger A.J."/>
        </authorList>
    </citation>
    <scope>NUCLEOTIDE SEQUENCE</scope>
    <source>
        <strain evidence="7">BMAN</strain>
    </source>
</reference>
<dbReference type="PANTHER" id="PTHR12815:SF18">
    <property type="entry name" value="SORTING AND ASSEMBLY MACHINERY COMPONENT 50 HOMOLOG"/>
    <property type="match status" value="1"/>
</dbReference>
<keyword evidence="3" id="KW-1134">Transmembrane beta strand</keyword>
<dbReference type="GO" id="GO:0005741">
    <property type="term" value="C:mitochondrial outer membrane"/>
    <property type="evidence" value="ECO:0007669"/>
    <property type="project" value="UniProtKB-SubCell"/>
</dbReference>
<evidence type="ECO:0000256" key="2">
    <source>
        <dbReference type="ARBA" id="ARBA00010913"/>
    </source>
</evidence>
<feature type="domain" description="Bacterial surface antigen (D15)" evidence="6">
    <location>
        <begin position="119"/>
        <end position="447"/>
    </location>
</feature>
<name>A0A9Q0LQC2_ANAIG</name>
<dbReference type="AlphaFoldDB" id="A0A9Q0LQC2"/>
<evidence type="ECO:0000256" key="4">
    <source>
        <dbReference type="ARBA" id="ARBA00022692"/>
    </source>
</evidence>